<organism evidence="1 2">
    <name type="scientific">Aureimonas ureilytica</name>
    <dbReference type="NCBI Taxonomy" id="401562"/>
    <lineage>
        <taxon>Bacteria</taxon>
        <taxon>Pseudomonadati</taxon>
        <taxon>Pseudomonadota</taxon>
        <taxon>Alphaproteobacteria</taxon>
        <taxon>Hyphomicrobiales</taxon>
        <taxon>Aurantimonadaceae</taxon>
        <taxon>Aureimonas</taxon>
    </lineage>
</organism>
<protein>
    <submittedName>
        <fullName evidence="1">Uncharacterized protein</fullName>
    </submittedName>
</protein>
<dbReference type="PATRIC" id="fig|401562.4.peg.487"/>
<comment type="caution">
    <text evidence="1">The sequence shown here is derived from an EMBL/GenBank/DDBJ whole genome shotgun (WGS) entry which is preliminary data.</text>
</comment>
<accession>A0A175RWT7</accession>
<dbReference type="Proteomes" id="UP000078529">
    <property type="component" value="Unassembled WGS sequence"/>
</dbReference>
<dbReference type="EMBL" id="LDQA01000011">
    <property type="protein sequence ID" value="KTR07349.1"/>
    <property type="molecule type" value="Genomic_DNA"/>
</dbReference>
<evidence type="ECO:0000313" key="2">
    <source>
        <dbReference type="Proteomes" id="UP000078529"/>
    </source>
</evidence>
<name>A0A175RWT7_9HYPH</name>
<evidence type="ECO:0000313" key="1">
    <source>
        <dbReference type="EMBL" id="KTR07349.1"/>
    </source>
</evidence>
<sequence>MESLPVFNNTGAAMTDHIAPDLKALKSTGHALVEAVGGCVAAKVILGHKSPSTISAQTSISEPDRWMNVRDLMVLERHAQRPIVSEWLVERHKADPDRVRRPLSIEDVARLAKESAEAKLAILAALADGKVDQLDRTTVAREMRELIAVASEVLDAVEFGA</sequence>
<proteinExistence type="predicted"/>
<reference evidence="1 2" key="1">
    <citation type="journal article" date="2016" name="Front. Microbiol.">
        <title>Genomic Resource of Rice Seed Associated Bacteria.</title>
        <authorList>
            <person name="Midha S."/>
            <person name="Bansal K."/>
            <person name="Sharma S."/>
            <person name="Kumar N."/>
            <person name="Patil P.P."/>
            <person name="Chaudhry V."/>
            <person name="Patil P.B."/>
        </authorList>
    </citation>
    <scope>NUCLEOTIDE SEQUENCE [LARGE SCALE GENOMIC DNA]</scope>
    <source>
        <strain evidence="1 2">NS365</strain>
    </source>
</reference>
<dbReference type="AlphaFoldDB" id="A0A175RWT7"/>
<keyword evidence="2" id="KW-1185">Reference proteome</keyword>
<gene>
    <name evidence="1" type="ORF">NS365_04655</name>
</gene>